<dbReference type="Gene3D" id="1.10.1200.10">
    <property type="entry name" value="ACP-like"/>
    <property type="match status" value="1"/>
</dbReference>
<dbReference type="SMART" id="SM00823">
    <property type="entry name" value="PKS_PP"/>
    <property type="match status" value="1"/>
</dbReference>
<dbReference type="InterPro" id="IPR009081">
    <property type="entry name" value="PP-bd_ACP"/>
</dbReference>
<dbReference type="SUPFAM" id="SSF47336">
    <property type="entry name" value="ACP-like"/>
    <property type="match status" value="1"/>
</dbReference>
<dbReference type="Proteomes" id="UP001214441">
    <property type="component" value="Unassembled WGS sequence"/>
</dbReference>
<dbReference type="PROSITE" id="PS50075">
    <property type="entry name" value="CARRIER"/>
    <property type="match status" value="1"/>
</dbReference>
<evidence type="ECO:0000259" key="3">
    <source>
        <dbReference type="PROSITE" id="PS50075"/>
    </source>
</evidence>
<dbReference type="Pfam" id="PF00550">
    <property type="entry name" value="PP-binding"/>
    <property type="match status" value="1"/>
</dbReference>
<evidence type="ECO:0000313" key="5">
    <source>
        <dbReference type="Proteomes" id="UP001214441"/>
    </source>
</evidence>
<keyword evidence="2" id="KW-0597">Phosphoprotein</keyword>
<dbReference type="InterPro" id="IPR020806">
    <property type="entry name" value="PKS_PP-bd"/>
</dbReference>
<dbReference type="EMBL" id="JANCPR020000032">
    <property type="protein sequence ID" value="MDJ1135790.1"/>
    <property type="molecule type" value="Genomic_DNA"/>
</dbReference>
<evidence type="ECO:0000313" key="4">
    <source>
        <dbReference type="EMBL" id="MDJ1135790.1"/>
    </source>
</evidence>
<protein>
    <submittedName>
        <fullName evidence="4">Acyl carrier protein</fullName>
    </submittedName>
</protein>
<name>A0ABT7A3B3_9ACTN</name>
<organism evidence="4 5">
    <name type="scientific">Streptomyces iconiensis</name>
    <dbReference type="NCBI Taxonomy" id="1384038"/>
    <lineage>
        <taxon>Bacteria</taxon>
        <taxon>Bacillati</taxon>
        <taxon>Actinomycetota</taxon>
        <taxon>Actinomycetes</taxon>
        <taxon>Kitasatosporales</taxon>
        <taxon>Streptomycetaceae</taxon>
        <taxon>Streptomyces</taxon>
    </lineage>
</organism>
<proteinExistence type="predicted"/>
<dbReference type="RefSeq" id="WP_274046484.1">
    <property type="nucleotide sequence ID" value="NZ_JANCPR020000032.1"/>
</dbReference>
<keyword evidence="5" id="KW-1185">Reference proteome</keyword>
<comment type="caution">
    <text evidence="4">The sequence shown here is derived from an EMBL/GenBank/DDBJ whole genome shotgun (WGS) entry which is preliminary data.</text>
</comment>
<sequence>MTHALSTREHLDSLPAVERVEELEGLVVDQFKRPLFLTGCDELDLSTSFFDLGLTSLRLMEIQRSLEAELELTLDTTALFNRPTIEELVLHLDALLGERA</sequence>
<feature type="domain" description="Carrier" evidence="3">
    <location>
        <begin position="18"/>
        <end position="96"/>
    </location>
</feature>
<dbReference type="InterPro" id="IPR036736">
    <property type="entry name" value="ACP-like_sf"/>
</dbReference>
<evidence type="ECO:0000256" key="2">
    <source>
        <dbReference type="ARBA" id="ARBA00022553"/>
    </source>
</evidence>
<keyword evidence="1" id="KW-0596">Phosphopantetheine</keyword>
<evidence type="ECO:0000256" key="1">
    <source>
        <dbReference type="ARBA" id="ARBA00022450"/>
    </source>
</evidence>
<gene>
    <name evidence="4" type="ORF">NMN56_028355</name>
</gene>
<reference evidence="4 5" key="1">
    <citation type="submission" date="2023-05" db="EMBL/GenBank/DDBJ databases">
        <title>Streptantibioticus silvisoli sp. nov., acidotolerant actinomycetes 1 from pine litter.</title>
        <authorList>
            <person name="Swiecimska M."/>
            <person name="Golinska P."/>
            <person name="Sangal V."/>
            <person name="Wachnowicz B."/>
            <person name="Goodfellow M."/>
        </authorList>
    </citation>
    <scope>NUCLEOTIDE SEQUENCE [LARGE SCALE GENOMIC DNA]</scope>
    <source>
        <strain evidence="4 5">DSM 42109</strain>
    </source>
</reference>
<accession>A0ABT7A3B3</accession>